<dbReference type="SUPFAM" id="SSF75304">
    <property type="entry name" value="Amidase signature (AS) enzymes"/>
    <property type="match status" value="1"/>
</dbReference>
<feature type="non-terminal residue" evidence="5">
    <location>
        <position position="1"/>
    </location>
</feature>
<feature type="domain" description="Amidase" evidence="4">
    <location>
        <begin position="97"/>
        <end position="541"/>
    </location>
</feature>
<dbReference type="Gene3D" id="3.90.1300.10">
    <property type="entry name" value="Amidase signature (AS) domain"/>
    <property type="match status" value="1"/>
</dbReference>
<comment type="caution">
    <text evidence="5">The sequence shown here is derived from an EMBL/GenBank/DDBJ whole genome shotgun (WGS) entry which is preliminary data.</text>
</comment>
<dbReference type="AlphaFoldDB" id="A0A401SL75"/>
<dbReference type="EMBL" id="BEZZ01000345">
    <property type="protein sequence ID" value="GCC31143.1"/>
    <property type="molecule type" value="Genomic_DNA"/>
</dbReference>
<reference evidence="5 6" key="1">
    <citation type="journal article" date="2018" name="Nat. Ecol. Evol.">
        <title>Shark genomes provide insights into elasmobranch evolution and the origin of vertebrates.</title>
        <authorList>
            <person name="Hara Y"/>
            <person name="Yamaguchi K"/>
            <person name="Onimaru K"/>
            <person name="Kadota M"/>
            <person name="Koyanagi M"/>
            <person name="Keeley SD"/>
            <person name="Tatsumi K"/>
            <person name="Tanaka K"/>
            <person name="Motone F"/>
            <person name="Kageyama Y"/>
            <person name="Nozu R"/>
            <person name="Adachi N"/>
            <person name="Nishimura O"/>
            <person name="Nakagawa R"/>
            <person name="Tanegashima C"/>
            <person name="Kiyatake I"/>
            <person name="Matsumoto R"/>
            <person name="Murakumo K"/>
            <person name="Nishida K"/>
            <person name="Terakita A"/>
            <person name="Kuratani S"/>
            <person name="Sato K"/>
            <person name="Hyodo S Kuraku.S."/>
        </authorList>
    </citation>
    <scope>NUCLEOTIDE SEQUENCE [LARGE SCALE GENOMIC DNA]</scope>
</reference>
<dbReference type="STRING" id="137246.A0A401SL75"/>
<dbReference type="PANTHER" id="PTHR43372">
    <property type="entry name" value="FATTY-ACID AMIDE HYDROLASE"/>
    <property type="match status" value="1"/>
</dbReference>
<dbReference type="PROSITE" id="PS00571">
    <property type="entry name" value="AMIDASES"/>
    <property type="match status" value="1"/>
</dbReference>
<dbReference type="InterPro" id="IPR052739">
    <property type="entry name" value="FAAH2"/>
</dbReference>
<dbReference type="InterPro" id="IPR036928">
    <property type="entry name" value="AS_sf"/>
</dbReference>
<feature type="active site" description="Charge relay system" evidence="2">
    <location>
        <position position="159"/>
    </location>
</feature>
<sequence>TAPSAQAQPLPGSRALTVGLPVLGEARSRAMSRPTLERGLALLLRAASRLLLALLSLVQSFGSRDLRPVPPAVQPLLLLPGVELARRIRQRQVKCVDVIQEYINRIRDINPIVNALVAERFAAALKEAQQVDDRLAEANEDEKLLEETVPYLGVPFTVKEAIALEGSPNSSGLVSRKNVIALTDAAVVTNLRKAGAIPLGVTNCSELCMWYESSNNVYGTTRNPYNVDRIVGGSSGGEGCIIAAAGSVMGVGSDIGGSIRIPAFFNGIYGHKPTTGLVPNDGQFPNAMGLKAEFLCTGPMCRYADDLIPMFKVMAGPNISKVKLDEEVYIKKVKFYSMEHDGGSPFLSKVDKELIHAQRRLTEYLEVQFGVQVQQVQIHKMKYAFQIWSAMMTASEADGKEFKSFKDLMADGGKEIKPLWELMKKVLGISPHTFPAIGLGIVEDLAKVDHRSNVKLMNMCHNLQTELSSLLGDNGVLLYPSHPKIAPRHHHPKLMPFNFAYTAIFNVLGLPVTQCPLGLSKDGLPLGIQLVANHHNDHLCLHVAQHLESAFGGWRNPGAF</sequence>
<dbReference type="OMA" id="LPTTWGM"/>
<evidence type="ECO:0000313" key="5">
    <source>
        <dbReference type="EMBL" id="GCC31143.1"/>
    </source>
</evidence>
<feature type="coiled-coil region" evidence="3">
    <location>
        <begin position="121"/>
        <end position="148"/>
    </location>
</feature>
<evidence type="ECO:0000313" key="6">
    <source>
        <dbReference type="Proteomes" id="UP000287033"/>
    </source>
</evidence>
<dbReference type="InterPro" id="IPR020556">
    <property type="entry name" value="Amidase_CS"/>
</dbReference>
<dbReference type="OrthoDB" id="6428749at2759"/>
<evidence type="ECO:0000256" key="1">
    <source>
        <dbReference type="ARBA" id="ARBA00009199"/>
    </source>
</evidence>
<keyword evidence="3" id="KW-0175">Coiled coil</keyword>
<proteinExistence type="inferred from homology"/>
<dbReference type="Proteomes" id="UP000287033">
    <property type="component" value="Unassembled WGS sequence"/>
</dbReference>
<organism evidence="5 6">
    <name type="scientific">Chiloscyllium punctatum</name>
    <name type="common">Brownbanded bambooshark</name>
    <name type="synonym">Hemiscyllium punctatum</name>
    <dbReference type="NCBI Taxonomy" id="137246"/>
    <lineage>
        <taxon>Eukaryota</taxon>
        <taxon>Metazoa</taxon>
        <taxon>Chordata</taxon>
        <taxon>Craniata</taxon>
        <taxon>Vertebrata</taxon>
        <taxon>Chondrichthyes</taxon>
        <taxon>Elasmobranchii</taxon>
        <taxon>Galeomorphii</taxon>
        <taxon>Galeoidea</taxon>
        <taxon>Orectolobiformes</taxon>
        <taxon>Hemiscylliidae</taxon>
        <taxon>Chiloscyllium</taxon>
    </lineage>
</organism>
<dbReference type="Pfam" id="PF01425">
    <property type="entry name" value="Amidase"/>
    <property type="match status" value="1"/>
</dbReference>
<gene>
    <name evidence="5" type="ORF">chiPu_0009599</name>
</gene>
<dbReference type="GO" id="GO:0012505">
    <property type="term" value="C:endomembrane system"/>
    <property type="evidence" value="ECO:0007669"/>
    <property type="project" value="TreeGrafter"/>
</dbReference>
<keyword evidence="6" id="KW-1185">Reference proteome</keyword>
<comment type="similarity">
    <text evidence="1">Belongs to the amidase family.</text>
</comment>
<protein>
    <recommendedName>
        <fullName evidence="4">Amidase domain-containing protein</fullName>
    </recommendedName>
</protein>
<dbReference type="PIRSF" id="PIRSF001221">
    <property type="entry name" value="Amidase_fungi"/>
    <property type="match status" value="1"/>
</dbReference>
<feature type="active site" description="Charge relay system" evidence="2">
    <location>
        <position position="234"/>
    </location>
</feature>
<name>A0A401SL75_CHIPU</name>
<evidence type="ECO:0000256" key="2">
    <source>
        <dbReference type="PIRSR" id="PIRSR001221-1"/>
    </source>
</evidence>
<evidence type="ECO:0000259" key="4">
    <source>
        <dbReference type="Pfam" id="PF01425"/>
    </source>
</evidence>
<dbReference type="PANTHER" id="PTHR43372:SF4">
    <property type="entry name" value="FATTY-ACID AMIDE HYDROLASE 2"/>
    <property type="match status" value="1"/>
</dbReference>
<dbReference type="InterPro" id="IPR023631">
    <property type="entry name" value="Amidase_dom"/>
</dbReference>
<accession>A0A401SL75</accession>
<feature type="active site" description="Acyl-ester intermediate" evidence="2">
    <location>
        <position position="258"/>
    </location>
</feature>
<evidence type="ECO:0000256" key="3">
    <source>
        <dbReference type="SAM" id="Coils"/>
    </source>
</evidence>